<feature type="region of interest" description="Disordered" evidence="1">
    <location>
        <begin position="1"/>
        <end position="27"/>
    </location>
</feature>
<accession>A0A1I5U1V8</accession>
<evidence type="ECO:0000256" key="2">
    <source>
        <dbReference type="SAM" id="Phobius"/>
    </source>
</evidence>
<evidence type="ECO:0000313" key="4">
    <source>
        <dbReference type="Proteomes" id="UP000198857"/>
    </source>
</evidence>
<organism evidence="3 4">
    <name type="scientific">Geodermatophilus dictyosporus</name>
    <dbReference type="NCBI Taxonomy" id="1523247"/>
    <lineage>
        <taxon>Bacteria</taxon>
        <taxon>Bacillati</taxon>
        <taxon>Actinomycetota</taxon>
        <taxon>Actinomycetes</taxon>
        <taxon>Geodermatophilales</taxon>
        <taxon>Geodermatophilaceae</taxon>
        <taxon>Geodermatophilus</taxon>
    </lineage>
</organism>
<keyword evidence="2" id="KW-0812">Transmembrane</keyword>
<name>A0A1I5U1V8_9ACTN</name>
<dbReference type="EMBL" id="FOWQ01000010">
    <property type="protein sequence ID" value="SFP89280.1"/>
    <property type="molecule type" value="Genomic_DNA"/>
</dbReference>
<protein>
    <submittedName>
        <fullName evidence="3">Uncharacterized protein</fullName>
    </submittedName>
</protein>
<sequence>MSAAPGTNHEDSGTAESGWSDGRASPAAGGDVFREPLHRDPLVVGWAVVLLLAGFVALDGNTEWSGSLQPDRVAGFLKDLAEAFLWSFFLLLLLAWLRARAWRWTGGGPVRRASSGGGARRPDSSLPWTDRWIRDWREEDAQRRASGTADGESRSVACRHGVPADGGPHDGQVPVLRALSVSHTIVRPGSRVLVTWCFEHALDVVVDGRGGHPPCGEATVRIDTSRRIDVAGRNRFTTTPAATPVVAAVTVPQLDLPTVSAPPPVSLHCDVAATVGAPSSVTRRLDDFLATQEALRPRLETSPRVVGVPSSLVDSLRRSAGRKDPK</sequence>
<keyword evidence="2" id="KW-0472">Membrane</keyword>
<gene>
    <name evidence="3" type="ORF">SAMN05660464_0019</name>
</gene>
<proteinExistence type="predicted"/>
<feature type="transmembrane region" description="Helical" evidence="2">
    <location>
        <begin position="42"/>
        <end position="60"/>
    </location>
</feature>
<dbReference type="Proteomes" id="UP000198857">
    <property type="component" value="Unassembled WGS sequence"/>
</dbReference>
<dbReference type="STRING" id="1523247.SAMN05660464_0019"/>
<evidence type="ECO:0000313" key="3">
    <source>
        <dbReference type="EMBL" id="SFP89280.1"/>
    </source>
</evidence>
<reference evidence="4" key="1">
    <citation type="submission" date="2016-10" db="EMBL/GenBank/DDBJ databases">
        <authorList>
            <person name="Varghese N."/>
            <person name="Submissions S."/>
        </authorList>
    </citation>
    <scope>NUCLEOTIDE SEQUENCE [LARGE SCALE GENOMIC DNA]</scope>
    <source>
        <strain evidence="4">DSM 44208</strain>
    </source>
</reference>
<evidence type="ECO:0000256" key="1">
    <source>
        <dbReference type="SAM" id="MobiDB-lite"/>
    </source>
</evidence>
<feature type="transmembrane region" description="Helical" evidence="2">
    <location>
        <begin position="80"/>
        <end position="97"/>
    </location>
</feature>
<keyword evidence="2" id="KW-1133">Transmembrane helix</keyword>
<dbReference type="AlphaFoldDB" id="A0A1I5U1V8"/>
<keyword evidence="4" id="KW-1185">Reference proteome</keyword>